<evidence type="ECO:0000256" key="7">
    <source>
        <dbReference type="ARBA" id="ARBA00022741"/>
    </source>
</evidence>
<dbReference type="PRINTS" id="PR00109">
    <property type="entry name" value="TYRKINASE"/>
</dbReference>
<accession>A0AAF3EFD4</accession>
<dbReference type="PROSITE" id="PS00107">
    <property type="entry name" value="PROTEIN_KINASE_ATP"/>
    <property type="match status" value="1"/>
</dbReference>
<keyword evidence="10" id="KW-0464">Manganese</keyword>
<comment type="similarity">
    <text evidence="3">Belongs to the protein kinase superfamily. TKL Ser/Thr protein kinase family.</text>
</comment>
<evidence type="ECO:0000256" key="5">
    <source>
        <dbReference type="ARBA" id="ARBA00022527"/>
    </source>
</evidence>
<feature type="region of interest" description="Disordered" evidence="15">
    <location>
        <begin position="36"/>
        <end position="60"/>
    </location>
</feature>
<feature type="compositionally biased region" description="Polar residues" evidence="15">
    <location>
        <begin position="571"/>
        <end position="585"/>
    </location>
</feature>
<dbReference type="SUPFAM" id="SSF56112">
    <property type="entry name" value="Protein kinase-like (PK-like)"/>
    <property type="match status" value="1"/>
</dbReference>
<feature type="compositionally biased region" description="Polar residues" evidence="15">
    <location>
        <begin position="480"/>
        <end position="489"/>
    </location>
</feature>
<dbReference type="GO" id="GO:0030036">
    <property type="term" value="P:actin cytoskeleton organization"/>
    <property type="evidence" value="ECO:0007669"/>
    <property type="project" value="TreeGrafter"/>
</dbReference>
<dbReference type="AlphaFoldDB" id="A0AAF3EFD4"/>
<dbReference type="EC" id="2.7.12.1" evidence="4"/>
<keyword evidence="6" id="KW-0808">Transferase</keyword>
<dbReference type="InterPro" id="IPR017441">
    <property type="entry name" value="Protein_kinase_ATP_BS"/>
</dbReference>
<dbReference type="InterPro" id="IPR001245">
    <property type="entry name" value="Ser-Thr/Tyr_kinase_cat_dom"/>
</dbReference>
<evidence type="ECO:0000313" key="17">
    <source>
        <dbReference type="Proteomes" id="UP000887575"/>
    </source>
</evidence>
<sequence length="626" mass="70858">MISMMSFAELQTRNEPGSRCKPCSKRTYLRNNSLITSSSSCSDEASTSSEHEDEDFHSASKHPTAMALGRLFAPHDFDILESLGEGFFSYVHKVRVRSTGELLVLKVAKGGDTRRGEHTAICKEMAMLRRVSHQNVLGLKGVCIERSKYGWDVHLLTDYCSGGSLQRLILDHPRAMKWSERVSYAIDISSAMEYIHSKGIIHRDLTSMNVLLQNLPHVLSWSRAVVSDFGLASEIPKDAEKLLQVGTPYFMSPECLKDEFYDEHSDIFSFGIILCQLIARVDADPEAGLYRTNEFGLNYVLFASYCPSDTPIKLIELAFRCCLMNPAHRPSFSRIRRELLEMNILRLPSPNSFQRICDNAKISRSRSDAALRRVSCKTRASLRKMNTMKTHSINSVTEGVSISFDSSRISAVEQLASKFMSSSGTLNDFQNPFLSNERFRERKLVDPHRDPSRRSNETRDEEENHSFLRGIIRRCSSLPSGIEQMQPSSSEDDPIETYKEPIGPGGIPMAFRQYDLNFLREAKSMKRFPSRRSKMLNTKRDQRSTKEQENEQMDNQRVSSGSQRSDSNRSFDSSTNDISPRSQTFDCLLPTDDSNSVFNSKETQDVILLTNPTTPPFNGTTNCAII</sequence>
<feature type="domain" description="Protein kinase" evidence="16">
    <location>
        <begin position="77"/>
        <end position="340"/>
    </location>
</feature>
<proteinExistence type="inferred from homology"/>
<keyword evidence="5" id="KW-0723">Serine/threonine-protein kinase</keyword>
<feature type="compositionally biased region" description="Low complexity" evidence="15">
    <location>
        <begin position="557"/>
        <end position="570"/>
    </location>
</feature>
<feature type="binding site" evidence="14">
    <location>
        <position position="106"/>
    </location>
    <ligand>
        <name>ATP</name>
        <dbReference type="ChEBI" id="CHEBI:30616"/>
    </ligand>
</feature>
<dbReference type="GO" id="GO:0004712">
    <property type="term" value="F:protein serine/threonine/tyrosine kinase activity"/>
    <property type="evidence" value="ECO:0007669"/>
    <property type="project" value="UniProtKB-EC"/>
</dbReference>
<comment type="catalytic activity">
    <reaction evidence="12">
        <text>L-threonyl-[protein] + ATP = O-phospho-L-threonyl-[protein] + ADP + H(+)</text>
        <dbReference type="Rhea" id="RHEA:46608"/>
        <dbReference type="Rhea" id="RHEA-COMP:11060"/>
        <dbReference type="Rhea" id="RHEA-COMP:11605"/>
        <dbReference type="ChEBI" id="CHEBI:15378"/>
        <dbReference type="ChEBI" id="CHEBI:30013"/>
        <dbReference type="ChEBI" id="CHEBI:30616"/>
        <dbReference type="ChEBI" id="CHEBI:61977"/>
        <dbReference type="ChEBI" id="CHEBI:456216"/>
        <dbReference type="EC" id="2.7.12.1"/>
    </reaction>
</comment>
<keyword evidence="17" id="KW-1185">Reference proteome</keyword>
<reference evidence="18" key="1">
    <citation type="submission" date="2024-02" db="UniProtKB">
        <authorList>
            <consortium name="WormBaseParasite"/>
        </authorList>
    </citation>
    <scope>IDENTIFICATION</scope>
</reference>
<organism evidence="17 18">
    <name type="scientific">Mesorhabditis belari</name>
    <dbReference type="NCBI Taxonomy" id="2138241"/>
    <lineage>
        <taxon>Eukaryota</taxon>
        <taxon>Metazoa</taxon>
        <taxon>Ecdysozoa</taxon>
        <taxon>Nematoda</taxon>
        <taxon>Chromadorea</taxon>
        <taxon>Rhabditida</taxon>
        <taxon>Rhabditina</taxon>
        <taxon>Rhabditomorpha</taxon>
        <taxon>Rhabditoidea</taxon>
        <taxon>Rhabditidae</taxon>
        <taxon>Mesorhabditinae</taxon>
        <taxon>Mesorhabditis</taxon>
    </lineage>
</organism>
<comment type="catalytic activity">
    <reaction evidence="11">
        <text>L-seryl-[protein] + ATP = O-phospho-L-seryl-[protein] + ADP + H(+)</text>
        <dbReference type="Rhea" id="RHEA:17989"/>
        <dbReference type="Rhea" id="RHEA-COMP:9863"/>
        <dbReference type="Rhea" id="RHEA-COMP:11604"/>
        <dbReference type="ChEBI" id="CHEBI:15378"/>
        <dbReference type="ChEBI" id="CHEBI:29999"/>
        <dbReference type="ChEBI" id="CHEBI:30616"/>
        <dbReference type="ChEBI" id="CHEBI:83421"/>
        <dbReference type="ChEBI" id="CHEBI:456216"/>
        <dbReference type="EC" id="2.7.12.1"/>
    </reaction>
</comment>
<evidence type="ECO:0000259" key="16">
    <source>
        <dbReference type="PROSITE" id="PS50011"/>
    </source>
</evidence>
<evidence type="ECO:0000256" key="9">
    <source>
        <dbReference type="ARBA" id="ARBA00022840"/>
    </source>
</evidence>
<comment type="cofactor">
    <cofactor evidence="2">
        <name>Mg(2+)</name>
        <dbReference type="ChEBI" id="CHEBI:18420"/>
    </cofactor>
</comment>
<dbReference type="InterPro" id="IPR008266">
    <property type="entry name" value="Tyr_kinase_AS"/>
</dbReference>
<feature type="region of interest" description="Disordered" evidence="15">
    <location>
        <begin position="525"/>
        <end position="587"/>
    </location>
</feature>
<dbReference type="Pfam" id="PF07714">
    <property type="entry name" value="PK_Tyr_Ser-Thr"/>
    <property type="match status" value="1"/>
</dbReference>
<comment type="catalytic activity">
    <reaction evidence="13">
        <text>L-tyrosyl-[protein] + ATP = O-phospho-L-tyrosyl-[protein] + ADP + H(+)</text>
        <dbReference type="Rhea" id="RHEA:10596"/>
        <dbReference type="Rhea" id="RHEA-COMP:10136"/>
        <dbReference type="Rhea" id="RHEA-COMP:20101"/>
        <dbReference type="ChEBI" id="CHEBI:15378"/>
        <dbReference type="ChEBI" id="CHEBI:30616"/>
        <dbReference type="ChEBI" id="CHEBI:46858"/>
        <dbReference type="ChEBI" id="CHEBI:61978"/>
        <dbReference type="ChEBI" id="CHEBI:456216"/>
        <dbReference type="EC" id="2.7.12.1"/>
    </reaction>
</comment>
<feature type="compositionally biased region" description="Basic residues" evidence="15">
    <location>
        <begin position="525"/>
        <end position="534"/>
    </location>
</feature>
<evidence type="ECO:0000256" key="8">
    <source>
        <dbReference type="ARBA" id="ARBA00022777"/>
    </source>
</evidence>
<dbReference type="Gene3D" id="1.10.510.10">
    <property type="entry name" value="Transferase(Phosphotransferase) domain 1"/>
    <property type="match status" value="1"/>
</dbReference>
<evidence type="ECO:0000256" key="12">
    <source>
        <dbReference type="ARBA" id="ARBA00049308"/>
    </source>
</evidence>
<protein>
    <recommendedName>
        <fullName evidence="4">dual-specificity kinase</fullName>
        <ecNumber evidence="4">2.7.12.1</ecNumber>
    </recommendedName>
</protein>
<evidence type="ECO:0000256" key="15">
    <source>
        <dbReference type="SAM" id="MobiDB-lite"/>
    </source>
</evidence>
<evidence type="ECO:0000256" key="11">
    <source>
        <dbReference type="ARBA" id="ARBA00049003"/>
    </source>
</evidence>
<feature type="compositionally biased region" description="Basic and acidic residues" evidence="15">
    <location>
        <begin position="538"/>
        <end position="549"/>
    </location>
</feature>
<evidence type="ECO:0000313" key="18">
    <source>
        <dbReference type="WBParaSite" id="MBELARI_LOCUS12688"/>
    </source>
</evidence>
<dbReference type="PANTHER" id="PTHR46485">
    <property type="entry name" value="LIM DOMAIN KINASE 1"/>
    <property type="match status" value="1"/>
</dbReference>
<feature type="region of interest" description="Disordered" evidence="15">
    <location>
        <begin position="480"/>
        <end position="507"/>
    </location>
</feature>
<dbReference type="PROSITE" id="PS50011">
    <property type="entry name" value="PROTEIN_KINASE_DOM"/>
    <property type="match status" value="1"/>
</dbReference>
<keyword evidence="7 14" id="KW-0547">Nucleotide-binding</keyword>
<dbReference type="GO" id="GO:0005634">
    <property type="term" value="C:nucleus"/>
    <property type="evidence" value="ECO:0007669"/>
    <property type="project" value="TreeGrafter"/>
</dbReference>
<dbReference type="InterPro" id="IPR011009">
    <property type="entry name" value="Kinase-like_dom_sf"/>
</dbReference>
<dbReference type="PROSITE" id="PS00109">
    <property type="entry name" value="PROTEIN_KINASE_TYR"/>
    <property type="match status" value="1"/>
</dbReference>
<dbReference type="InterPro" id="IPR000719">
    <property type="entry name" value="Prot_kinase_dom"/>
</dbReference>
<dbReference type="WBParaSite" id="MBELARI_LOCUS12688">
    <property type="protein sequence ID" value="MBELARI_LOCUS12688"/>
    <property type="gene ID" value="MBELARI_LOCUS12688"/>
</dbReference>
<dbReference type="PANTHER" id="PTHR46485:SF5">
    <property type="entry name" value="CENTER DIVIDER, ISOFORM A"/>
    <property type="match status" value="1"/>
</dbReference>
<feature type="region of interest" description="Disordered" evidence="15">
    <location>
        <begin position="440"/>
        <end position="465"/>
    </location>
</feature>
<keyword evidence="8" id="KW-0418">Kinase</keyword>
<evidence type="ECO:0000256" key="1">
    <source>
        <dbReference type="ARBA" id="ARBA00001936"/>
    </source>
</evidence>
<dbReference type="InterPro" id="IPR050940">
    <property type="entry name" value="Actin_reg-Ser/Thr_kinase"/>
</dbReference>
<evidence type="ECO:0000256" key="10">
    <source>
        <dbReference type="ARBA" id="ARBA00023211"/>
    </source>
</evidence>
<comment type="cofactor">
    <cofactor evidence="1">
        <name>Mn(2+)</name>
        <dbReference type="ChEBI" id="CHEBI:29035"/>
    </cofactor>
</comment>
<evidence type="ECO:0000256" key="6">
    <source>
        <dbReference type="ARBA" id="ARBA00022679"/>
    </source>
</evidence>
<name>A0AAF3EFD4_9BILA</name>
<evidence type="ECO:0000256" key="4">
    <source>
        <dbReference type="ARBA" id="ARBA00013203"/>
    </source>
</evidence>
<dbReference type="Proteomes" id="UP000887575">
    <property type="component" value="Unassembled WGS sequence"/>
</dbReference>
<feature type="compositionally biased region" description="Low complexity" evidence="15">
    <location>
        <begin position="37"/>
        <end position="48"/>
    </location>
</feature>
<dbReference type="GO" id="GO:0004674">
    <property type="term" value="F:protein serine/threonine kinase activity"/>
    <property type="evidence" value="ECO:0007669"/>
    <property type="project" value="UniProtKB-KW"/>
</dbReference>
<dbReference type="GO" id="GO:0046872">
    <property type="term" value="F:metal ion binding"/>
    <property type="evidence" value="ECO:0007669"/>
    <property type="project" value="UniProtKB-KW"/>
</dbReference>
<keyword evidence="9 14" id="KW-0067">ATP-binding</keyword>
<evidence type="ECO:0000256" key="14">
    <source>
        <dbReference type="PROSITE-ProRule" id="PRU10141"/>
    </source>
</evidence>
<dbReference type="GO" id="GO:0005737">
    <property type="term" value="C:cytoplasm"/>
    <property type="evidence" value="ECO:0007669"/>
    <property type="project" value="TreeGrafter"/>
</dbReference>
<evidence type="ECO:0000256" key="13">
    <source>
        <dbReference type="ARBA" id="ARBA00051680"/>
    </source>
</evidence>
<evidence type="ECO:0000256" key="2">
    <source>
        <dbReference type="ARBA" id="ARBA00001946"/>
    </source>
</evidence>
<evidence type="ECO:0000256" key="3">
    <source>
        <dbReference type="ARBA" id="ARBA00005843"/>
    </source>
</evidence>
<dbReference type="GO" id="GO:0005524">
    <property type="term" value="F:ATP binding"/>
    <property type="evidence" value="ECO:0007669"/>
    <property type="project" value="UniProtKB-UniRule"/>
</dbReference>